<reference evidence="1 2" key="1">
    <citation type="journal article" date="2012" name="New Phytol.">
        <title>Insight into trade-off between wood decay and parasitism from the genome of a fungal forest pathogen.</title>
        <authorList>
            <person name="Olson A."/>
            <person name="Aerts A."/>
            <person name="Asiegbu F."/>
            <person name="Belbahri L."/>
            <person name="Bouzid O."/>
            <person name="Broberg A."/>
            <person name="Canback B."/>
            <person name="Coutinho P.M."/>
            <person name="Cullen D."/>
            <person name="Dalman K."/>
            <person name="Deflorio G."/>
            <person name="van Diepen L.T."/>
            <person name="Dunand C."/>
            <person name="Duplessis S."/>
            <person name="Durling M."/>
            <person name="Gonthier P."/>
            <person name="Grimwood J."/>
            <person name="Fossdal C.G."/>
            <person name="Hansson D."/>
            <person name="Henrissat B."/>
            <person name="Hietala A."/>
            <person name="Himmelstrand K."/>
            <person name="Hoffmeister D."/>
            <person name="Hogberg N."/>
            <person name="James T.Y."/>
            <person name="Karlsson M."/>
            <person name="Kohler A."/>
            <person name="Kues U."/>
            <person name="Lee Y.H."/>
            <person name="Lin Y.C."/>
            <person name="Lind M."/>
            <person name="Lindquist E."/>
            <person name="Lombard V."/>
            <person name="Lucas S."/>
            <person name="Lunden K."/>
            <person name="Morin E."/>
            <person name="Murat C."/>
            <person name="Park J."/>
            <person name="Raffaello T."/>
            <person name="Rouze P."/>
            <person name="Salamov A."/>
            <person name="Schmutz J."/>
            <person name="Solheim H."/>
            <person name="Stahlberg J."/>
            <person name="Velez H."/>
            <person name="de Vries R.P."/>
            <person name="Wiebenga A."/>
            <person name="Woodward S."/>
            <person name="Yakovlev I."/>
            <person name="Garbelotto M."/>
            <person name="Martin F."/>
            <person name="Grigoriev I.V."/>
            <person name="Stenlid J."/>
        </authorList>
    </citation>
    <scope>NUCLEOTIDE SEQUENCE [LARGE SCALE GENOMIC DNA]</scope>
    <source>
        <strain evidence="1 2">TC 32-1</strain>
    </source>
</reference>
<accession>W4KKN8</accession>
<dbReference type="AlphaFoldDB" id="W4KKN8"/>
<sequence length="160" mass="18080">MSSVRPPYPSFTLVMSSNMSTMSNPADTSRLPAYRASHLGRFHPYPRAHPSYHENYMSFPSSAFVCDAQTTVDYRYGDPPIFQPQPRSSFALPAIIIEDCDIKIDSDSGDTDTAVDRRNRLNLKTFSHYVLAFAVAVQRKCRRTAVVKKMGDEPRLDLLD</sequence>
<gene>
    <name evidence="1" type="ORF">HETIRDRAFT_449133</name>
</gene>
<dbReference type="RefSeq" id="XP_009543025.1">
    <property type="nucleotide sequence ID" value="XM_009544730.1"/>
</dbReference>
<name>W4KKN8_HETIT</name>
<dbReference type="Proteomes" id="UP000030671">
    <property type="component" value="Unassembled WGS sequence"/>
</dbReference>
<protein>
    <submittedName>
        <fullName evidence="1">Uncharacterized protein</fullName>
    </submittedName>
</protein>
<dbReference type="KEGG" id="hir:HETIRDRAFT_449133"/>
<organism evidence="1 2">
    <name type="scientific">Heterobasidion irregulare (strain TC 32-1)</name>
    <dbReference type="NCBI Taxonomy" id="747525"/>
    <lineage>
        <taxon>Eukaryota</taxon>
        <taxon>Fungi</taxon>
        <taxon>Dikarya</taxon>
        <taxon>Basidiomycota</taxon>
        <taxon>Agaricomycotina</taxon>
        <taxon>Agaricomycetes</taxon>
        <taxon>Russulales</taxon>
        <taxon>Bondarzewiaceae</taxon>
        <taxon>Heterobasidion</taxon>
        <taxon>Heterobasidion annosum species complex</taxon>
    </lineage>
</organism>
<evidence type="ECO:0000313" key="2">
    <source>
        <dbReference type="Proteomes" id="UP000030671"/>
    </source>
</evidence>
<dbReference type="HOGENOM" id="CLU_1787097_0_0_1"/>
<dbReference type="OrthoDB" id="2637024at2759"/>
<dbReference type="InParanoid" id="W4KKN8"/>
<dbReference type="EMBL" id="KI925455">
    <property type="protein sequence ID" value="ETW86269.1"/>
    <property type="molecule type" value="Genomic_DNA"/>
</dbReference>
<proteinExistence type="predicted"/>
<evidence type="ECO:0000313" key="1">
    <source>
        <dbReference type="EMBL" id="ETW86269.1"/>
    </source>
</evidence>
<keyword evidence="2" id="KW-1185">Reference proteome</keyword>
<dbReference type="GeneID" id="20675916"/>